<dbReference type="Proteomes" id="UP000003111">
    <property type="component" value="Unassembled WGS sequence"/>
</dbReference>
<evidence type="ECO:0000313" key="1">
    <source>
        <dbReference type="EMBL" id="EFQ83170.1"/>
    </source>
</evidence>
<dbReference type="InterPro" id="IPR002347">
    <property type="entry name" value="SDR_fam"/>
</dbReference>
<comment type="caution">
    <text evidence="1">The sequence shown here is derived from an EMBL/GenBank/DDBJ whole genome shotgun (WGS) entry which is preliminary data.</text>
</comment>
<dbReference type="eggNOG" id="COG1028">
    <property type="taxonomic scope" value="Bacteria"/>
</dbReference>
<keyword evidence="2" id="KW-1185">Reference proteome</keyword>
<reference evidence="1" key="1">
    <citation type="submission" date="2010-08" db="EMBL/GenBank/DDBJ databases">
        <authorList>
            <person name="Muzny D."/>
            <person name="Qin X."/>
            <person name="Buhay C."/>
            <person name="Dugan-Rocha S."/>
            <person name="Ding Y."/>
            <person name="Chen G."/>
            <person name="Hawes A."/>
            <person name="Holder M."/>
            <person name="Jhangiani S."/>
            <person name="Johnson A."/>
            <person name="Khan Z."/>
            <person name="Li Z."/>
            <person name="Liu W."/>
            <person name="Liu X."/>
            <person name="Perez L."/>
            <person name="Shen H."/>
            <person name="Wang Q."/>
            <person name="Watt J."/>
            <person name="Xi L."/>
            <person name="Xin Y."/>
            <person name="Zhou J."/>
            <person name="Deng J."/>
            <person name="Jiang H."/>
            <person name="Liu Y."/>
            <person name="Qu J."/>
            <person name="Song X.-Z."/>
            <person name="Zhang L."/>
            <person name="Villasana D."/>
            <person name="Johnson A."/>
            <person name="Liu J."/>
            <person name="Liyanage D."/>
            <person name="Lorensuhewa L."/>
            <person name="Robinson T."/>
            <person name="Song A."/>
            <person name="Song B.-B."/>
            <person name="Dinh H."/>
            <person name="Thornton R."/>
            <person name="Coyle M."/>
            <person name="Francisco L."/>
            <person name="Jackson L."/>
            <person name="Javaid M."/>
            <person name="Korchina V."/>
            <person name="Kovar C."/>
            <person name="Mata R."/>
            <person name="Mathew T."/>
            <person name="Ngo R."/>
            <person name="Nguyen L."/>
            <person name="Nguyen N."/>
            <person name="Okwuonu G."/>
            <person name="Ongeri F."/>
            <person name="Pham C."/>
            <person name="Simmons D."/>
            <person name="Wilczek-Boney K."/>
            <person name="Hale W."/>
            <person name="Jakkamsetti A."/>
            <person name="Pham P."/>
            <person name="Ruth R."/>
            <person name="San Lucas F."/>
            <person name="Warren J."/>
            <person name="Zhang J."/>
            <person name="Zhao Z."/>
            <person name="Zhou C."/>
            <person name="Zhu D."/>
            <person name="Lee S."/>
            <person name="Bess C."/>
            <person name="Blankenburg K."/>
            <person name="Forbes L."/>
            <person name="Fu Q."/>
            <person name="Gubbala S."/>
            <person name="Hirani K."/>
            <person name="Jayaseelan J.C."/>
            <person name="Lara F."/>
            <person name="Munidasa M."/>
            <person name="Palculict T."/>
            <person name="Patil S."/>
            <person name="Pu L.-L."/>
            <person name="Saada N."/>
            <person name="Tang L."/>
            <person name="Weissenberger G."/>
            <person name="Zhu Y."/>
            <person name="Hemphill L."/>
            <person name="Shang Y."/>
            <person name="Youmans B."/>
            <person name="Ayvaz T."/>
            <person name="Ross M."/>
            <person name="Santibanez J."/>
            <person name="Aqrawi P."/>
            <person name="Gross S."/>
            <person name="Joshi V."/>
            <person name="Fowler G."/>
            <person name="Nazareth L."/>
            <person name="Reid J."/>
            <person name="Worley K."/>
            <person name="Petrosino J."/>
            <person name="Highlander S."/>
            <person name="Gibbs R."/>
        </authorList>
    </citation>
    <scope>NUCLEOTIDE SEQUENCE [LARGE SCALE GENOMIC DNA]</scope>
    <source>
        <strain evidence="1">DSM 15272</strain>
    </source>
</reference>
<dbReference type="Gene3D" id="3.40.50.720">
    <property type="entry name" value="NAD(P)-binding Rossmann-like Domain"/>
    <property type="match status" value="1"/>
</dbReference>
<proteinExistence type="predicted"/>
<dbReference type="PRINTS" id="PR00081">
    <property type="entry name" value="GDHRDH"/>
</dbReference>
<evidence type="ECO:0000313" key="2">
    <source>
        <dbReference type="Proteomes" id="UP000003111"/>
    </source>
</evidence>
<dbReference type="Pfam" id="PF00106">
    <property type="entry name" value="adh_short"/>
    <property type="match status" value="1"/>
</dbReference>
<dbReference type="EMBL" id="ACLF03000006">
    <property type="protein sequence ID" value="EFQ83170.1"/>
    <property type="molecule type" value="Genomic_DNA"/>
</dbReference>
<dbReference type="HOGENOM" id="CLU_010194_44_8_11"/>
<dbReference type="InterPro" id="IPR036291">
    <property type="entry name" value="NAD(P)-bd_dom_sf"/>
</dbReference>
<dbReference type="PANTHER" id="PTHR44656:SF7">
    <property type="entry name" value="DEHYDROGENASE_REDUCTASE SDR FAMILY MEMBER 12"/>
    <property type="match status" value="1"/>
</dbReference>
<dbReference type="SUPFAM" id="SSF51735">
    <property type="entry name" value="NAD(P)-binding Rossmann-fold domains"/>
    <property type="match status" value="1"/>
</dbReference>
<organism evidence="1 2">
    <name type="scientific">Aeromicrobium marinum DSM 15272</name>
    <dbReference type="NCBI Taxonomy" id="585531"/>
    <lineage>
        <taxon>Bacteria</taxon>
        <taxon>Bacillati</taxon>
        <taxon>Actinomycetota</taxon>
        <taxon>Actinomycetes</taxon>
        <taxon>Propionibacteriales</taxon>
        <taxon>Nocardioidaceae</taxon>
        <taxon>Aeromicrobium</taxon>
    </lineage>
</organism>
<dbReference type="InterPro" id="IPR052992">
    <property type="entry name" value="SDR_member_12"/>
</dbReference>
<dbReference type="RefSeq" id="WP_007077471.1">
    <property type="nucleotide sequence ID" value="NZ_CM001024.1"/>
</dbReference>
<name>E2SD67_9ACTN</name>
<dbReference type="AlphaFoldDB" id="E2SD67"/>
<dbReference type="OrthoDB" id="3772961at2"/>
<dbReference type="PANTHER" id="PTHR44656">
    <property type="entry name" value="DEHYDROGENASE/REDUCTASE SDR FAMILY MEMBER 12"/>
    <property type="match status" value="1"/>
</dbReference>
<accession>E2SD67</accession>
<sequence>MTSSTGPVTAALDTALDKSLVLGYSRIGMALRRRWWPADPEPGSLAGRHVVVTGGSGGLGRATATGLAALGATVHLVGRSGPRLAESAEAIRREVPAADLVEDVCDVSDLDAVRSYAADLTGRLDGLHALVHNAGVMPPERTVSAQGHESTLATHVLGPVLMTELLRPLLVAEESPRVVVVSSGGMYSAPLDTSISDDLEFRRGTYEGIRAYARTKRLQVTMAEELAARYDADGIAVHSMHPGWADTPGVSESMPRFARVAGPILRTAEQGADTIVWLAASERATDTTGQFWCDRRARPTYYLPWQSDDPQARRSAWSQVLDLTTD</sequence>
<protein>
    <submittedName>
        <fullName evidence="1">Oxidoreductase, short chain dehydrogenase/reductase family protein</fullName>
    </submittedName>
</protein>
<gene>
    <name evidence="1" type="ORF">HMPREF0063_12379</name>
</gene>
<dbReference type="STRING" id="585531.HMPREF0063_12379"/>